<feature type="region of interest" description="Disordered" evidence="1">
    <location>
        <begin position="348"/>
        <end position="371"/>
    </location>
</feature>
<feature type="region of interest" description="Disordered" evidence="1">
    <location>
        <begin position="1"/>
        <end position="20"/>
    </location>
</feature>
<reference evidence="5" key="2">
    <citation type="submission" date="1999-03" db="EMBL/GenBank/DDBJ databases">
        <authorList>
            <person name="EU Arabidopsis sequencing project"/>
        </authorList>
    </citation>
    <scope>NUCLEOTIDE SEQUENCE</scope>
</reference>
<feature type="compositionally biased region" description="Basic and acidic residues" evidence="1">
    <location>
        <begin position="298"/>
        <end position="313"/>
    </location>
</feature>
<evidence type="ECO:0000313" key="4">
    <source>
        <dbReference type="EMBL" id="ABE65517.1"/>
    </source>
</evidence>
<feature type="compositionally biased region" description="Basic and acidic residues" evidence="1">
    <location>
        <begin position="241"/>
        <end position="286"/>
    </location>
</feature>
<reference evidence="6" key="4">
    <citation type="submission" date="2000-03" db="EMBL/GenBank/DDBJ databases">
        <authorList>
            <person name="Spiegel L.A."/>
            <person name="Huang E.N."/>
            <person name="Nascimento L.U."/>
            <person name="de la Bastide M."/>
            <person name="Vil D.M."/>
            <person name="Preston R.R."/>
            <person name="Matero A."/>
            <person name="Shah R."/>
            <person name="O'Shaughnessy A."/>
            <person name="Rodriguez M."/>
            <person name="Shekher M."/>
            <person name="Schutz K."/>
            <person name="See L.H."/>
            <person name="Swaby I."/>
            <person name="Habermann K."/>
            <person name="Dedhia N.N."/>
            <person name="Mewes H.W."/>
            <person name="Lemcke K."/>
            <person name="Mayer K.F.X."/>
        </authorList>
    </citation>
    <scope>NUCLEOTIDE SEQUENCE OF 1-215</scope>
</reference>
<dbReference type="InterPro" id="IPR040256">
    <property type="entry name" value="At4g02000-like"/>
</dbReference>
<proteinExistence type="predicted"/>
<dbReference type="AlphaFoldDB" id="Q9SZ86"/>
<dbReference type="PANTHER" id="PTHR31286:SF163">
    <property type="entry name" value="ZINC KNUCKLE CX2CX4HX4C DOMAIN-CONTAINING PROTEIN"/>
    <property type="match status" value="1"/>
</dbReference>
<name>Q9SZ86_ARATH</name>
<dbReference type="EMBL" id="AL161515">
    <property type="protein sequence ID" value="CAB78093.1"/>
    <property type="molecule type" value="Genomic_DNA"/>
</dbReference>
<organism evidence="5">
    <name type="scientific">Arabidopsis thaliana</name>
    <name type="common">Mouse-ear cress</name>
    <dbReference type="NCBI Taxonomy" id="3702"/>
    <lineage>
        <taxon>Eukaryota</taxon>
        <taxon>Viridiplantae</taxon>
        <taxon>Streptophyta</taxon>
        <taxon>Embryophyta</taxon>
        <taxon>Tracheophyta</taxon>
        <taxon>Spermatophyta</taxon>
        <taxon>Magnoliopsida</taxon>
        <taxon>eudicotyledons</taxon>
        <taxon>Gunneridae</taxon>
        <taxon>Pentapetalae</taxon>
        <taxon>rosids</taxon>
        <taxon>malvids</taxon>
        <taxon>Brassicales</taxon>
        <taxon>Brassicaceae</taxon>
        <taxon>Camelineae</taxon>
        <taxon>Arabidopsis</taxon>
    </lineage>
</organism>
<reference evidence="4" key="6">
    <citation type="submission" date="2006-03" db="EMBL/GenBank/DDBJ databases">
        <authorList>
            <person name="Underwood B.A."/>
            <person name="Xiao Y."/>
            <person name="Moskal W."/>
            <person name="Monaghan E."/>
            <person name="Wang W."/>
            <person name="Redman J."/>
            <person name="Wu H.C."/>
            <person name="Utterback T."/>
            <person name="Town C.D."/>
        </authorList>
    </citation>
    <scope>NUCLEOTIDE SEQUENCE</scope>
</reference>
<dbReference type="PIR" id="T04017">
    <property type="entry name" value="T04017"/>
</dbReference>
<feature type="compositionally biased region" description="Basic and acidic residues" evidence="1">
    <location>
        <begin position="1"/>
        <end position="13"/>
    </location>
</feature>
<feature type="region of interest" description="Disordered" evidence="1">
    <location>
        <begin position="226"/>
        <end position="319"/>
    </location>
</feature>
<evidence type="ECO:0000313" key="5">
    <source>
        <dbReference type="EMBL" id="CAB39637.1"/>
    </source>
</evidence>
<evidence type="ECO:0000259" key="3">
    <source>
        <dbReference type="Pfam" id="PF14392"/>
    </source>
</evidence>
<reference key="1">
    <citation type="journal article" date="1999" name="Nature">
        <title>Sequence and analysis of chromosome 4 of the plant Arabidopsis thaliana.</title>
        <authorList>
            <consortium name="EU"/>
            <consortium name="CSHL and WU Arabidopsis Sequencing Project"/>
            <person name="Mayer K."/>
            <person name="Schuller C."/>
            <person name="Wambutt R."/>
            <person name="Murphy G."/>
            <person name="Volckaert G."/>
            <person name="Pohl T."/>
            <person name="Dusterhoft A."/>
            <person name="Stiekema W."/>
            <person name="Entian K.D."/>
            <person name="Terryn N."/>
            <person name="Harris B."/>
            <person name="Ansorge W."/>
            <person name="Brandt P."/>
            <person name="Grivell L."/>
            <person name="Rieger M."/>
            <person name="Weichselgartner M."/>
            <person name="de Simone V."/>
            <person name="Obermaier B."/>
            <person name="Mache R."/>
            <person name="Muller M."/>
            <person name="Kreis M."/>
            <person name="Delseny M."/>
            <person name="Puigdomenech P."/>
            <person name="Watson M."/>
            <person name="Schmidtheini T."/>
            <person name="Reichert B."/>
            <person name="Portatelle D."/>
            <person name="Perez-Alonso M."/>
            <person name="Boutry M."/>
            <person name="Bancroft I."/>
            <person name="Vos P."/>
            <person name="Hoheisel J."/>
            <person name="Zimmermann W."/>
            <person name="Wedler H."/>
            <person name="Ridley P."/>
            <person name="Langham S.A."/>
            <person name="McCullagh B."/>
            <person name="Bilham L."/>
            <person name="Robben J."/>
            <person name="Van der Schueren J."/>
            <person name="Grymonprez B."/>
            <person name="Chuang Y.J."/>
            <person name="Vandenbussche F."/>
            <person name="Braeken M."/>
            <person name="Weltjens I."/>
            <person name="Voet M."/>
            <person name="Bastiaens I."/>
            <person name="Aert R."/>
            <person name="Defoor E."/>
            <person name="Weitzenegger T."/>
            <person name="Bothe G."/>
            <person name="Ramsperger U."/>
            <person name="Hilbert H."/>
            <person name="Braun M."/>
            <person name="Holzer E."/>
            <person name="Brandt A."/>
            <person name="Peters S."/>
            <person name="van Staveren M."/>
            <person name="Dirske W."/>
            <person name="Mooijman P."/>
            <person name="Klein Lankhorst R."/>
            <person name="Rose M."/>
            <person name="Hauf J."/>
            <person name="Kotter P."/>
            <person name="Berneiser S."/>
            <person name="Hempel S."/>
            <person name="Feldpausch M."/>
            <person name="Lamberth S."/>
            <person name="Van den Daele H."/>
            <person name="De Keyser A."/>
            <person name="Buysshaert C."/>
            <person name="Gielen J."/>
            <person name="Villarroel R."/>
            <person name="De Clercq R."/>
            <person name="Van Montagu M."/>
            <person name="Rogers J."/>
            <person name="Cronin A."/>
            <person name="Quail M."/>
            <person name="Bray-Allen S."/>
            <person name="Clark L."/>
            <person name="Doggett J."/>
            <person name="Hall S."/>
            <person name="Kay M."/>
            <person name="Lennard N."/>
            <person name="McLay K."/>
            <person name="Mayes R."/>
            <person name="Pettett A."/>
            <person name="Rajandream M.A."/>
            <person name="Lyne M."/>
            <person name="Benes V."/>
            <person name="Rechmann S."/>
            <person name="Borkova D."/>
            <person name="Blocker H."/>
            <person name="Scharfe M."/>
            <person name="Grimm M."/>
            <person name="Lohnert T.H."/>
            <person name="Dose S."/>
            <person name="de Haan M."/>
            <person name="Maarse A."/>
            <person name="Schafer M."/>
            <person name="Muller-Auer S."/>
            <person name="Gabel C."/>
            <person name="Fuchs M."/>
            <person name="Fartmann B."/>
            <person name="Granderath K."/>
            <person name="Dauner D."/>
            <person name="Herzl A."/>
            <person name="Neumann S."/>
            <person name="Argiriou A."/>
            <person name="Vitale D."/>
            <person name="Liguori R."/>
            <person name="Piravandi E."/>
            <person name="Massenet O."/>
            <person name="Quigley F."/>
            <person name="Clabauld G."/>
            <person name="Mundlein A."/>
            <person name="Felber R."/>
            <person name="Schnabl S."/>
            <person name="Hiller R."/>
            <person name="Schmidt W."/>
            <person name="Lecharny A."/>
            <person name="Aubourg S."/>
            <person name="Chefdor F."/>
            <person name="Cooke R."/>
            <person name="Berger C."/>
            <person name="Montfort A."/>
            <person name="Casacuberta E."/>
            <person name="Gibbons T."/>
            <person name="Weber N."/>
            <person name="Vandenbol M."/>
            <person name="Bargues M."/>
            <person name="Terol J."/>
            <person name="Torres A."/>
            <person name="Perez-Perez A."/>
            <person name="Purnelle B."/>
            <person name="Bent E."/>
            <person name="Johnson S."/>
            <person name="Tacon D."/>
            <person name="Jesse T."/>
            <person name="Heijnen L."/>
            <person name="Schwarz S."/>
            <person name="Scholler P."/>
            <person name="Heber S."/>
            <person name="Francs P."/>
            <person name="Bielke C."/>
            <person name="Frishman D."/>
            <person name="Haase D."/>
            <person name="Lemcke K."/>
            <person name="Mewes H.W."/>
            <person name="Stocker S."/>
            <person name="Zaccaria P."/>
            <person name="Bevan M."/>
            <person name="Wilson R.K."/>
            <person name="de la Bastide M."/>
            <person name="Habermann K."/>
            <person name="Parnell L."/>
            <person name="Dedhia N."/>
            <person name="Gnoj L."/>
            <person name="Schutz K."/>
            <person name="Huang E."/>
            <person name="Spiegel L."/>
            <person name="Sehkon M."/>
            <person name="Murray J."/>
            <person name="Sheet P."/>
            <person name="Cordes M."/>
            <person name="Abu-Threideh J."/>
            <person name="Stoneking T."/>
            <person name="Kalicki J."/>
            <person name="Graves T."/>
            <person name="Harmon G."/>
            <person name="Edwards J."/>
            <person name="Latreille P."/>
            <person name="Courtney L."/>
            <person name="Cloud J."/>
            <person name="Abbott A."/>
            <person name="Scott K."/>
            <person name="Johnson D."/>
            <person name="Minx P."/>
            <person name="Bentley D."/>
            <person name="Fulton B."/>
            <person name="Miller N."/>
            <person name="Greco T."/>
            <person name="Kemp K."/>
            <person name="Kramer J."/>
            <person name="Fulton L."/>
            <person name="Mardis E."/>
            <person name="Dante M."/>
            <person name="Pepin K."/>
            <person name="Hillier L."/>
            <person name="Nelson J."/>
            <person name="Spieth J."/>
            <person name="Ryan E."/>
            <person name="Andrews S."/>
            <person name="Geisel C."/>
            <person name="Layman D."/>
            <person name="Du H."/>
            <person name="Ali J."/>
            <person name="Berghoff A."/>
            <person name="Jones K."/>
            <person name="Drone K."/>
            <person name="Cotton M."/>
            <person name="Joshu C."/>
            <person name="Antonoiu B."/>
            <person name="Zidanic M."/>
            <person name="Strong C."/>
            <person name="Sun H."/>
            <person name="Lamar B."/>
            <person name="Yordan C."/>
            <person name="Ma P."/>
            <person name="Zhong J."/>
            <person name="Preston R."/>
            <person name="Vil D."/>
            <person name="Shekher M."/>
            <person name="Matero A."/>
            <person name="Shah R."/>
            <person name="Swaby I.K."/>
            <person name="O'Shaughnessy A."/>
            <person name="Rodriguez M."/>
            <person name="Hoffmann J."/>
            <person name="Till S."/>
            <person name="Granat S."/>
            <person name="Shohdy N."/>
            <person name="Hasegawa A."/>
            <person name="Hameed A."/>
            <person name="Lodhi M."/>
            <person name="Johnson A."/>
            <person name="Chen E."/>
            <person name="Marra M."/>
            <person name="Martienssen R."/>
            <person name="McCombie W.R."/>
        </authorList>
    </citation>
    <scope>NUCLEOTIDE SEQUENCE [LARGE SCALE GENOMIC DNA]</scope>
    <source>
        <strain>cv. Columbia</strain>
    </source>
</reference>
<evidence type="ECO:0000259" key="2">
    <source>
        <dbReference type="Pfam" id="PF14111"/>
    </source>
</evidence>
<evidence type="ECO:0000256" key="1">
    <source>
        <dbReference type="SAM" id="MobiDB-lite"/>
    </source>
</evidence>
<protein>
    <submittedName>
        <fullName evidence="6">Uncharacterized protein AT4g09700</fullName>
    </submittedName>
    <submittedName>
        <fullName evidence="5">Uncharacterized protein F17A8.50</fullName>
    </submittedName>
</protein>
<dbReference type="Pfam" id="PF14111">
    <property type="entry name" value="DUF4283"/>
    <property type="match status" value="1"/>
</dbReference>
<accession>Q9SZ86</accession>
<dbReference type="InterPro" id="IPR025836">
    <property type="entry name" value="Zn_knuckle_CX2CX4HX4C"/>
</dbReference>
<dbReference type="PANTHER" id="PTHR31286">
    <property type="entry name" value="GLYCINE-RICH CELL WALL STRUCTURAL PROTEIN 1.8-LIKE"/>
    <property type="match status" value="1"/>
</dbReference>
<feature type="domain" description="DUF4283" evidence="2">
    <location>
        <begin position="38"/>
        <end position="116"/>
    </location>
</feature>
<sequence length="371" mass="43605">MAQRYSKQEKAKWLDSSSKPKRRSPLRILESENSALIAENKFTLLGRVTNPQIQRPRALVEYMVQYWNLENRVIGRELGPERFFFRFETEADLQLVLKKAPYHFKKWMFILQRWEPIVSEAFPAFIPFWIKVNDIPMHHCTELTLNTIGQALGPVIDKDLSDGRIRVNINGLEPLEMKIPIRLPTGEVTTVFLEYEKLEKHCFSCFSLSHEEKACPLKPLVSNKESRIPGINQEKTLQNLEDGKRRQDARRSNWPARREEVPKSVEGPRGKEHFNSRRSDHREKSDYPSAYSHRHREPRRDFSPQDCSRRDYSRPASYNFRRDSVRSGFDLHPHDRSHPRRIACDEEIQSSSHNLVSGRRSQHLPSSRDLL</sequence>
<reference evidence="6" key="5">
    <citation type="submission" date="2000-03" db="EMBL/GenBank/DDBJ databases">
        <authorList>
            <person name="Murphy G."/>
            <person name="Ridley P."/>
            <person name="Hudson S."/>
            <person name="Mewes H.W."/>
            <person name="Lemcke K."/>
            <person name="Mayer K.F.X."/>
        </authorList>
    </citation>
    <scope>NUCLEOTIDE SEQUENCE</scope>
</reference>
<reference evidence="5" key="3">
    <citation type="submission" date="1999-03" db="EMBL/GenBank/DDBJ databases">
        <authorList>
            <person name="Bevan M."/>
            <person name="Murphy G."/>
            <person name="Ridley P."/>
            <person name="Hudson S."/>
            <person name="Bancroft I."/>
            <person name="Mewes H.W."/>
            <person name="Mannhaupt G."/>
            <person name="Mayer K.F.X."/>
            <person name="Schueller C."/>
        </authorList>
    </citation>
    <scope>NUCLEOTIDE SEQUENCE</scope>
</reference>
<dbReference type="Pfam" id="PF14392">
    <property type="entry name" value="zf-CCHC_4"/>
    <property type="match status" value="1"/>
</dbReference>
<gene>
    <name evidence="5" type="primary">F17A8.50</name>
    <name evidence="4" type="ordered locus">At4g09700</name>
</gene>
<feature type="domain" description="Zinc knuckle CX2CX4HX4C" evidence="3">
    <location>
        <begin position="173"/>
        <end position="216"/>
    </location>
</feature>
<evidence type="ECO:0000313" key="6">
    <source>
        <dbReference type="EMBL" id="CAB78093.1"/>
    </source>
</evidence>
<dbReference type="EMBL" id="DQ446812">
    <property type="protein sequence ID" value="ABE65517.1"/>
    <property type="molecule type" value="Genomic_DNA"/>
</dbReference>
<dbReference type="InterPro" id="IPR025558">
    <property type="entry name" value="DUF4283"/>
</dbReference>
<dbReference type="EMBL" id="AL049482">
    <property type="protein sequence ID" value="CAB39637.1"/>
    <property type="molecule type" value="Genomic_DNA"/>
</dbReference>